<dbReference type="AlphaFoldDB" id="A0A679IJL6"/>
<sequence length="385" mass="43889">MKKKKIFIGLFAIVIFLGLLWGFFTDKAKYQQMVPNQSSIKKWEASTDSLVQEKMVLNDLQKRNKSLKGIPIKTFVIPGIRGAWSLDYQTKKASFGTNWVPQGLTQSQTHYYISAYDGDHKRNSLIFVVNKHSMKYFKTLILNSKSHVGGIVYDAQFKRLWFSDDKKIGGLSYIQENAVRNYHAKDVQKPITSKHIKLPWASRTSGIAIHDNQLTIVKYGREESDRSVVSIDLNAQTGLPDKFTKQMEVELNAAKSYKEFVNRMIEEKIISSIAPGWDRMQGIAIDKTGLTVFSQSNGNRSSKVMIKMPNDKTGTKFNFYSPEEGTKNFDAPPAIEQVSLNIPRSDEFGMIFESGAKKYREKGLFLYRPTIIDRVIILPISIEED</sequence>
<keyword evidence="2" id="KW-1185">Reference proteome</keyword>
<accession>A0A679IJL6</accession>
<dbReference type="KEGG" id="esg:EsVE80_18550"/>
<dbReference type="Proteomes" id="UP000502998">
    <property type="component" value="Chromosome"/>
</dbReference>
<organism evidence="1 2">
    <name type="scientific">Enterococcus saigonensis</name>
    <dbReference type="NCBI Taxonomy" id="1805431"/>
    <lineage>
        <taxon>Bacteria</taxon>
        <taxon>Bacillati</taxon>
        <taxon>Bacillota</taxon>
        <taxon>Bacilli</taxon>
        <taxon>Lactobacillales</taxon>
        <taxon>Enterococcaceae</taxon>
        <taxon>Enterococcus</taxon>
    </lineage>
</organism>
<reference evidence="1 2" key="1">
    <citation type="submission" date="2020-02" db="EMBL/GenBank/DDBJ databases">
        <title>Characterization of vanA genotype vancomycin-resistant Enterococcus saigonensis VE80.</title>
        <authorList>
            <person name="Harada T."/>
            <person name="Motooka D."/>
            <person name="Nakamura S."/>
            <person name="Yamamoto Y."/>
            <person name="Kawahara R."/>
            <person name="Kawatsu K."/>
        </authorList>
    </citation>
    <scope>NUCLEOTIDE SEQUENCE [LARGE SCALE GENOMIC DNA]</scope>
    <source>
        <strain evidence="1 2">VE80</strain>
    </source>
</reference>
<evidence type="ECO:0000313" key="1">
    <source>
        <dbReference type="EMBL" id="BCA86332.1"/>
    </source>
</evidence>
<dbReference type="EMBL" id="AP022822">
    <property type="protein sequence ID" value="BCA86332.1"/>
    <property type="molecule type" value="Genomic_DNA"/>
</dbReference>
<gene>
    <name evidence="1" type="ORF">EsVE80_18550</name>
</gene>
<protein>
    <submittedName>
        <fullName evidence="1">Uncharacterized protein</fullName>
    </submittedName>
</protein>
<name>A0A679IJL6_9ENTE</name>
<proteinExistence type="predicted"/>
<evidence type="ECO:0000313" key="2">
    <source>
        <dbReference type="Proteomes" id="UP000502998"/>
    </source>
</evidence>
<dbReference type="RefSeq" id="WP_173103485.1">
    <property type="nucleotide sequence ID" value="NZ_AP022822.1"/>
</dbReference>